<dbReference type="GO" id="GO:0009740">
    <property type="term" value="P:gibberellic acid mediated signaling pathway"/>
    <property type="evidence" value="ECO:0007669"/>
    <property type="project" value="TreeGrafter"/>
</dbReference>
<protein>
    <submittedName>
        <fullName evidence="4">Zinc finger protein 8</fullName>
    </submittedName>
</protein>
<dbReference type="GO" id="GO:0003700">
    <property type="term" value="F:DNA-binding transcription factor activity"/>
    <property type="evidence" value="ECO:0007669"/>
    <property type="project" value="TreeGrafter"/>
</dbReference>
<sequence>MGESSLHSSLSSSSPRQVKLFGFQVTECDKTTEPPPPPPQPSHDVEGKRFECQYCHREFANSQALGGHQNAHKKERQRTRRAHQIGDHQPRFRQVVPMINAHAVRSGLINNNNKSIMSRYYGARLRSQVLSGAPLRFQIHMRQQQLMAVQNPVDINNNEAEVDLHLRLAPSKD</sequence>
<dbReference type="GO" id="GO:0005634">
    <property type="term" value="C:nucleus"/>
    <property type="evidence" value="ECO:0007669"/>
    <property type="project" value="TreeGrafter"/>
</dbReference>
<dbReference type="PANTHER" id="PTHR46353">
    <property type="entry name" value="ZINC FINGER PROTEIN 5"/>
    <property type="match status" value="1"/>
</dbReference>
<dbReference type="Gene3D" id="3.30.160.60">
    <property type="entry name" value="Classic Zinc Finger"/>
    <property type="match status" value="1"/>
</dbReference>
<accession>A0A2G2XR52</accession>
<dbReference type="GO" id="GO:0008270">
    <property type="term" value="F:zinc ion binding"/>
    <property type="evidence" value="ECO:0007669"/>
    <property type="project" value="UniProtKB-KW"/>
</dbReference>
<dbReference type="InterPro" id="IPR044299">
    <property type="entry name" value="GIS3/ZFP5/ZFP6"/>
</dbReference>
<dbReference type="GO" id="GO:0000976">
    <property type="term" value="F:transcription cis-regulatory region binding"/>
    <property type="evidence" value="ECO:0007669"/>
    <property type="project" value="TreeGrafter"/>
</dbReference>
<dbReference type="EMBL" id="MLFT02000001">
    <property type="protein sequence ID" value="PHT59958.1"/>
    <property type="molecule type" value="Genomic_DNA"/>
</dbReference>
<evidence type="ECO:0000313" key="5">
    <source>
        <dbReference type="Proteomes" id="UP000224567"/>
    </source>
</evidence>
<evidence type="ECO:0000256" key="1">
    <source>
        <dbReference type="PROSITE-ProRule" id="PRU00042"/>
    </source>
</evidence>
<feature type="region of interest" description="Disordered" evidence="2">
    <location>
        <begin position="63"/>
        <end position="88"/>
    </location>
</feature>
<evidence type="ECO:0000313" key="4">
    <source>
        <dbReference type="EMBL" id="PHT59958.1"/>
    </source>
</evidence>
<dbReference type="SUPFAM" id="SSF57667">
    <property type="entry name" value="beta-beta-alpha zinc fingers"/>
    <property type="match status" value="1"/>
</dbReference>
<keyword evidence="1" id="KW-0479">Metal-binding</keyword>
<keyword evidence="1" id="KW-0863">Zinc-finger</keyword>
<evidence type="ECO:0000259" key="3">
    <source>
        <dbReference type="PROSITE" id="PS50157"/>
    </source>
</evidence>
<feature type="domain" description="C2H2-type" evidence="3">
    <location>
        <begin position="50"/>
        <end position="77"/>
    </location>
</feature>
<keyword evidence="1" id="KW-0862">Zinc</keyword>
<evidence type="ECO:0000256" key="2">
    <source>
        <dbReference type="SAM" id="MobiDB-lite"/>
    </source>
</evidence>
<gene>
    <name evidence="4" type="ORF">CQW23_02321</name>
</gene>
<dbReference type="GO" id="GO:0010090">
    <property type="term" value="P:trichome morphogenesis"/>
    <property type="evidence" value="ECO:0007669"/>
    <property type="project" value="InterPro"/>
</dbReference>
<proteinExistence type="predicted"/>
<comment type="caution">
    <text evidence="4">The sequence shown here is derived from an EMBL/GenBank/DDBJ whole genome shotgun (WGS) entry which is preliminary data.</text>
</comment>
<dbReference type="PROSITE" id="PS00028">
    <property type="entry name" value="ZINC_FINGER_C2H2_1"/>
    <property type="match status" value="1"/>
</dbReference>
<dbReference type="InterPro" id="IPR036236">
    <property type="entry name" value="Znf_C2H2_sf"/>
</dbReference>
<dbReference type="PANTHER" id="PTHR46353:SF22">
    <property type="entry name" value="ZINC FINGER PROTEIN 6-LIKE"/>
    <property type="match status" value="1"/>
</dbReference>
<feature type="region of interest" description="Disordered" evidence="2">
    <location>
        <begin position="1"/>
        <end position="46"/>
    </location>
</feature>
<name>A0A2G2XR52_CAPBA</name>
<organism evidence="4 5">
    <name type="scientific">Capsicum baccatum</name>
    <name type="common">Peruvian pepper</name>
    <dbReference type="NCBI Taxonomy" id="33114"/>
    <lineage>
        <taxon>Eukaryota</taxon>
        <taxon>Viridiplantae</taxon>
        <taxon>Streptophyta</taxon>
        <taxon>Embryophyta</taxon>
        <taxon>Tracheophyta</taxon>
        <taxon>Spermatophyta</taxon>
        <taxon>Magnoliopsida</taxon>
        <taxon>eudicotyledons</taxon>
        <taxon>Gunneridae</taxon>
        <taxon>Pentapetalae</taxon>
        <taxon>asterids</taxon>
        <taxon>lamiids</taxon>
        <taxon>Solanales</taxon>
        <taxon>Solanaceae</taxon>
        <taxon>Solanoideae</taxon>
        <taxon>Capsiceae</taxon>
        <taxon>Capsicum</taxon>
    </lineage>
</organism>
<dbReference type="PROSITE" id="PS50157">
    <property type="entry name" value="ZINC_FINGER_C2H2_2"/>
    <property type="match status" value="1"/>
</dbReference>
<dbReference type="AlphaFoldDB" id="A0A2G2XR52"/>
<feature type="compositionally biased region" description="Low complexity" evidence="2">
    <location>
        <begin position="1"/>
        <end position="14"/>
    </location>
</feature>
<keyword evidence="5" id="KW-1185">Reference proteome</keyword>
<feature type="compositionally biased region" description="Basic residues" evidence="2">
    <location>
        <begin position="70"/>
        <end position="83"/>
    </location>
</feature>
<dbReference type="OrthoDB" id="772256at2759"/>
<dbReference type="Pfam" id="PF13912">
    <property type="entry name" value="zf-C2H2_6"/>
    <property type="match status" value="1"/>
</dbReference>
<dbReference type="STRING" id="33114.A0A2G2XR52"/>
<dbReference type="Proteomes" id="UP000224567">
    <property type="component" value="Unassembled WGS sequence"/>
</dbReference>
<reference evidence="5" key="2">
    <citation type="journal article" date="2017" name="J. Anim. Genet.">
        <title>Multiple reference genome sequences of hot pepper reveal the massive evolution of plant disease resistance genes by retroduplication.</title>
        <authorList>
            <person name="Kim S."/>
            <person name="Park J."/>
            <person name="Yeom S.-I."/>
            <person name="Kim Y.-M."/>
            <person name="Seo E."/>
            <person name="Kim K.-T."/>
            <person name="Kim M.-S."/>
            <person name="Lee J.M."/>
            <person name="Cheong K."/>
            <person name="Shin H.-S."/>
            <person name="Kim S.-B."/>
            <person name="Han K."/>
            <person name="Lee J."/>
            <person name="Park M."/>
            <person name="Lee H.-A."/>
            <person name="Lee H.-Y."/>
            <person name="Lee Y."/>
            <person name="Oh S."/>
            <person name="Lee J.H."/>
            <person name="Choi E."/>
            <person name="Choi E."/>
            <person name="Lee S.E."/>
            <person name="Jeon J."/>
            <person name="Kim H."/>
            <person name="Choi G."/>
            <person name="Song H."/>
            <person name="Lee J."/>
            <person name="Lee S.-C."/>
            <person name="Kwon J.-K."/>
            <person name="Lee H.-Y."/>
            <person name="Koo N."/>
            <person name="Hong Y."/>
            <person name="Kim R.W."/>
            <person name="Kang W.-H."/>
            <person name="Huh J.H."/>
            <person name="Kang B.-C."/>
            <person name="Yang T.-J."/>
            <person name="Lee Y.-H."/>
            <person name="Bennetzen J.L."/>
            <person name="Choi D."/>
        </authorList>
    </citation>
    <scope>NUCLEOTIDE SEQUENCE [LARGE SCALE GENOMIC DNA]</scope>
    <source>
        <strain evidence="5">cv. PBC81</strain>
    </source>
</reference>
<reference evidence="4 5" key="1">
    <citation type="journal article" date="2017" name="Genome Biol.">
        <title>New reference genome sequences of hot pepper reveal the massive evolution of plant disease-resistance genes by retroduplication.</title>
        <authorList>
            <person name="Kim S."/>
            <person name="Park J."/>
            <person name="Yeom S.I."/>
            <person name="Kim Y.M."/>
            <person name="Seo E."/>
            <person name="Kim K.T."/>
            <person name="Kim M.S."/>
            <person name="Lee J.M."/>
            <person name="Cheong K."/>
            <person name="Shin H.S."/>
            <person name="Kim S.B."/>
            <person name="Han K."/>
            <person name="Lee J."/>
            <person name="Park M."/>
            <person name="Lee H.A."/>
            <person name="Lee H.Y."/>
            <person name="Lee Y."/>
            <person name="Oh S."/>
            <person name="Lee J.H."/>
            <person name="Choi E."/>
            <person name="Choi E."/>
            <person name="Lee S.E."/>
            <person name="Jeon J."/>
            <person name="Kim H."/>
            <person name="Choi G."/>
            <person name="Song H."/>
            <person name="Lee J."/>
            <person name="Lee S.C."/>
            <person name="Kwon J.K."/>
            <person name="Lee H.Y."/>
            <person name="Koo N."/>
            <person name="Hong Y."/>
            <person name="Kim R.W."/>
            <person name="Kang W.H."/>
            <person name="Huh J.H."/>
            <person name="Kang B.C."/>
            <person name="Yang T.J."/>
            <person name="Lee Y.H."/>
            <person name="Bennetzen J.L."/>
            <person name="Choi D."/>
        </authorList>
    </citation>
    <scope>NUCLEOTIDE SEQUENCE [LARGE SCALE GENOMIC DNA]</scope>
    <source>
        <strain evidence="5">cv. PBC81</strain>
    </source>
</reference>
<dbReference type="InterPro" id="IPR013087">
    <property type="entry name" value="Znf_C2H2_type"/>
</dbReference>
<dbReference type="GO" id="GO:0009736">
    <property type="term" value="P:cytokinin-activated signaling pathway"/>
    <property type="evidence" value="ECO:0007669"/>
    <property type="project" value="TreeGrafter"/>
</dbReference>